<sequence>MLMGVSNFDQTGSMFPQCGNTWKLSSSHESSGARWESDIRGTWPFPRETERETRRVEM</sequence>
<accession>W6QMH3</accession>
<evidence type="ECO:0000313" key="3">
    <source>
        <dbReference type="Proteomes" id="UP000030686"/>
    </source>
</evidence>
<dbReference type="Proteomes" id="UP000030686">
    <property type="component" value="Unassembled WGS sequence"/>
</dbReference>
<protein>
    <submittedName>
        <fullName evidence="2">Genomic scaffold, ProqFM164S04</fullName>
    </submittedName>
</protein>
<name>W6QMH3_PENRF</name>
<keyword evidence="3" id="KW-1185">Reference proteome</keyword>
<proteinExistence type="predicted"/>
<organism evidence="2 3">
    <name type="scientific">Penicillium roqueforti (strain FM164)</name>
    <dbReference type="NCBI Taxonomy" id="1365484"/>
    <lineage>
        <taxon>Eukaryota</taxon>
        <taxon>Fungi</taxon>
        <taxon>Dikarya</taxon>
        <taxon>Ascomycota</taxon>
        <taxon>Pezizomycotina</taxon>
        <taxon>Eurotiomycetes</taxon>
        <taxon>Eurotiomycetidae</taxon>
        <taxon>Eurotiales</taxon>
        <taxon>Aspergillaceae</taxon>
        <taxon>Penicillium</taxon>
    </lineage>
</organism>
<dbReference type="AlphaFoldDB" id="W6QMH3"/>
<reference evidence="2" key="1">
    <citation type="journal article" date="2014" name="Nat. Commun.">
        <title>Multiple recent horizontal transfers of a large genomic region in cheese making fungi.</title>
        <authorList>
            <person name="Cheeseman K."/>
            <person name="Ropars J."/>
            <person name="Renault P."/>
            <person name="Dupont J."/>
            <person name="Gouzy J."/>
            <person name="Branca A."/>
            <person name="Abraham A.L."/>
            <person name="Ceppi M."/>
            <person name="Conseiller E."/>
            <person name="Debuchy R."/>
            <person name="Malagnac F."/>
            <person name="Goarin A."/>
            <person name="Silar P."/>
            <person name="Lacoste S."/>
            <person name="Sallet E."/>
            <person name="Bensimon A."/>
            <person name="Giraud T."/>
            <person name="Brygoo Y."/>
        </authorList>
    </citation>
    <scope>NUCLEOTIDE SEQUENCE [LARGE SCALE GENOMIC DNA]</scope>
    <source>
        <strain evidence="2">FM164</strain>
    </source>
</reference>
<feature type="region of interest" description="Disordered" evidence="1">
    <location>
        <begin position="26"/>
        <end position="58"/>
    </location>
</feature>
<gene>
    <name evidence="2" type="ORF">PROQFM164_S04g000270</name>
</gene>
<feature type="compositionally biased region" description="Basic and acidic residues" evidence="1">
    <location>
        <begin position="47"/>
        <end position="58"/>
    </location>
</feature>
<dbReference type="EMBL" id="HG792018">
    <property type="protein sequence ID" value="CDM35389.1"/>
    <property type="molecule type" value="Genomic_DNA"/>
</dbReference>
<evidence type="ECO:0000256" key="1">
    <source>
        <dbReference type="SAM" id="MobiDB-lite"/>
    </source>
</evidence>
<evidence type="ECO:0000313" key="2">
    <source>
        <dbReference type="EMBL" id="CDM35389.1"/>
    </source>
</evidence>